<dbReference type="KEGG" id="stri:C7M71_007415"/>
<feature type="transmembrane region" description="Helical" evidence="1">
    <location>
        <begin position="12"/>
        <end position="35"/>
    </location>
</feature>
<feature type="transmembrane region" description="Helical" evidence="1">
    <location>
        <begin position="55"/>
        <end position="76"/>
    </location>
</feature>
<gene>
    <name evidence="2" type="ORF">C7M71_007415</name>
</gene>
<proteinExistence type="predicted"/>
<keyword evidence="1" id="KW-1133">Transmembrane helix</keyword>
<evidence type="ECO:0000313" key="3">
    <source>
        <dbReference type="Proteomes" id="UP000249340"/>
    </source>
</evidence>
<dbReference type="Proteomes" id="UP000249340">
    <property type="component" value="Chromosome"/>
</dbReference>
<dbReference type="RefSeq" id="WP_111490584.1">
    <property type="nucleotide sequence ID" value="NZ_CP031264.1"/>
</dbReference>
<name>A0A345SU91_9ACTN</name>
<organism evidence="2 3">
    <name type="scientific">Peterkaempfera bronchialis</name>
    <dbReference type="NCBI Taxonomy" id="2126346"/>
    <lineage>
        <taxon>Bacteria</taxon>
        <taxon>Bacillati</taxon>
        <taxon>Actinomycetota</taxon>
        <taxon>Actinomycetes</taxon>
        <taxon>Kitasatosporales</taxon>
        <taxon>Streptomycetaceae</taxon>
        <taxon>Peterkaempfera</taxon>
    </lineage>
</organism>
<keyword evidence="3" id="KW-1185">Reference proteome</keyword>
<keyword evidence="1" id="KW-0812">Transmembrane</keyword>
<protein>
    <submittedName>
        <fullName evidence="2">Uncharacterized protein</fullName>
    </submittedName>
</protein>
<dbReference type="OrthoDB" id="9959883at2"/>
<feature type="transmembrane region" description="Helical" evidence="1">
    <location>
        <begin position="88"/>
        <end position="110"/>
    </location>
</feature>
<evidence type="ECO:0000256" key="1">
    <source>
        <dbReference type="SAM" id="Phobius"/>
    </source>
</evidence>
<accession>A0A345SU91</accession>
<dbReference type="AlphaFoldDB" id="A0A345SU91"/>
<sequence>MKTTVRDTAWETPYTVVIVIAAAVPWLIAVLPLAFNGVQQVQESGHTGDGSVGLGVTMLAMAALPVVAALSVLAFGRVAGVPPRRVRLFSVAALLLCGVASFLYASLLAMA</sequence>
<dbReference type="EMBL" id="CP031264">
    <property type="protein sequence ID" value="AXI77296.1"/>
    <property type="molecule type" value="Genomic_DNA"/>
</dbReference>
<evidence type="ECO:0000313" key="2">
    <source>
        <dbReference type="EMBL" id="AXI77296.1"/>
    </source>
</evidence>
<keyword evidence="1" id="KW-0472">Membrane</keyword>
<reference evidence="3" key="1">
    <citation type="submission" date="2018-07" db="EMBL/GenBank/DDBJ databases">
        <title>Streptacidiphilus bronchialis DSM 106435 chromosome.</title>
        <authorList>
            <person name="Batra D."/>
            <person name="Gulvik C.A."/>
        </authorList>
    </citation>
    <scope>NUCLEOTIDE SEQUENCE [LARGE SCALE GENOMIC DNA]</scope>
    <source>
        <strain evidence="3">DSM 106435</strain>
    </source>
</reference>